<feature type="domain" description="Carboxyltransferase" evidence="4">
    <location>
        <begin position="24"/>
        <end position="300"/>
    </location>
</feature>
<evidence type="ECO:0000259" key="4">
    <source>
        <dbReference type="SMART" id="SM00797"/>
    </source>
</evidence>
<gene>
    <name evidence="5" type="primary">kipA_1</name>
    <name evidence="5" type="ORF">JEODO184_00877</name>
</gene>
<dbReference type="NCBIfam" id="TIGR00724">
    <property type="entry name" value="urea_amlyse_rel"/>
    <property type="match status" value="1"/>
</dbReference>
<evidence type="ECO:0000313" key="6">
    <source>
        <dbReference type="Proteomes" id="UP000589351"/>
    </source>
</evidence>
<keyword evidence="1" id="KW-0547">Nucleotide-binding</keyword>
<evidence type="ECO:0000256" key="2">
    <source>
        <dbReference type="ARBA" id="ARBA00022801"/>
    </source>
</evidence>
<evidence type="ECO:0000256" key="3">
    <source>
        <dbReference type="ARBA" id="ARBA00022840"/>
    </source>
</evidence>
<evidence type="ECO:0000313" key="5">
    <source>
        <dbReference type="EMBL" id="CAD2075493.1"/>
    </source>
</evidence>
<dbReference type="Pfam" id="PF02626">
    <property type="entry name" value="CT_A_B"/>
    <property type="match status" value="1"/>
</dbReference>
<dbReference type="EMBL" id="CAJEWD010000006">
    <property type="protein sequence ID" value="CAD2075493.1"/>
    <property type="molecule type" value="Genomic_DNA"/>
</dbReference>
<dbReference type="PANTHER" id="PTHR43309:SF5">
    <property type="entry name" value="5-OXOPROLINASE SUBUNIT C"/>
    <property type="match status" value="1"/>
</dbReference>
<dbReference type="InterPro" id="IPR003778">
    <property type="entry name" value="CT_A_B"/>
</dbReference>
<dbReference type="SUPFAM" id="SSF50891">
    <property type="entry name" value="Cyclophilin-like"/>
    <property type="match status" value="1"/>
</dbReference>
<keyword evidence="2" id="KW-0378">Hydrolase</keyword>
<dbReference type="InterPro" id="IPR052708">
    <property type="entry name" value="PxpC"/>
</dbReference>
<dbReference type="PANTHER" id="PTHR43309">
    <property type="entry name" value="5-OXOPROLINASE SUBUNIT C"/>
    <property type="match status" value="1"/>
</dbReference>
<name>A0A6V7RCV5_9STAP</name>
<organism evidence="5 6">
    <name type="scientific">Jeotgalicoccus meleagridis</name>
    <dbReference type="NCBI Taxonomy" id="2759181"/>
    <lineage>
        <taxon>Bacteria</taxon>
        <taxon>Bacillati</taxon>
        <taxon>Bacillota</taxon>
        <taxon>Bacilli</taxon>
        <taxon>Bacillales</taxon>
        <taxon>Staphylococcaceae</taxon>
        <taxon>Jeotgalicoccus</taxon>
    </lineage>
</organism>
<dbReference type="Gene3D" id="2.40.100.10">
    <property type="entry name" value="Cyclophilin-like"/>
    <property type="match status" value="1"/>
</dbReference>
<dbReference type="InterPro" id="IPR029000">
    <property type="entry name" value="Cyclophilin-like_dom_sf"/>
</dbReference>
<reference evidence="5 6" key="1">
    <citation type="submission" date="2020-07" db="EMBL/GenBank/DDBJ databases">
        <authorList>
            <person name="Criscuolo A."/>
        </authorList>
    </citation>
    <scope>NUCLEOTIDE SEQUENCE [LARGE SCALE GENOMIC DNA]</scope>
    <source>
        <strain evidence="5">CIP111649</strain>
    </source>
</reference>
<proteinExistence type="predicted"/>
<dbReference type="RefSeq" id="WP_185125407.1">
    <property type="nucleotide sequence ID" value="NZ_CAJEWD010000006.1"/>
</dbReference>
<accession>A0A6V7RCV5</accession>
<dbReference type="Proteomes" id="UP000589351">
    <property type="component" value="Unassembled WGS sequence"/>
</dbReference>
<keyword evidence="3" id="KW-0067">ATP-binding</keyword>
<comment type="caution">
    <text evidence="5">The sequence shown here is derived from an EMBL/GenBank/DDBJ whole genome shotgun (WGS) entry which is preliminary data.</text>
</comment>
<protein>
    <submittedName>
        <fullName evidence="5">KipI antagonist</fullName>
    </submittedName>
</protein>
<dbReference type="GO" id="GO:0005524">
    <property type="term" value="F:ATP binding"/>
    <property type="evidence" value="ECO:0007669"/>
    <property type="project" value="UniProtKB-KW"/>
</dbReference>
<evidence type="ECO:0000256" key="1">
    <source>
        <dbReference type="ARBA" id="ARBA00022741"/>
    </source>
</evidence>
<dbReference type="GO" id="GO:0016787">
    <property type="term" value="F:hydrolase activity"/>
    <property type="evidence" value="ECO:0007669"/>
    <property type="project" value="UniProtKB-KW"/>
</dbReference>
<sequence>MAIKIIQAGLFTTVQDLGRKGYESYGFSPAGAMDYKAHTLANSLVGNDSKEATLEMTLRGIEFLVTSKTTMATAGADMELTINDVPYPIGKAIDLNEGDKVVFGGVKNGARTYLAFNGGIDLERELDSYATHTRSGIGGYKGRALKAKDVLKIVGGPADGLLKEVVKEDSEPTEIRFIFGQQKNRFDKENIEKFISEEYTFTKDSDRMGARLEGEPIVAQEGHDILSEPTQFGSIQIPKNGQPIILLADRQTAGGYTKIGTVIKVDLPVIAQKKPGEKIIFRAVSIEEAENLYKESLQELDEEKDLIASNDFKTVRRIDAMSVSTLIGG</sequence>
<dbReference type="SMART" id="SM00797">
    <property type="entry name" value="AHS2"/>
    <property type="match status" value="1"/>
</dbReference>
<dbReference type="AlphaFoldDB" id="A0A6V7RCV5"/>
<keyword evidence="6" id="KW-1185">Reference proteome</keyword>